<dbReference type="KEGG" id="emi:Emin_1451"/>
<dbReference type="Pfam" id="PF09250">
    <property type="entry name" value="Prim-Pol"/>
    <property type="match status" value="1"/>
</dbReference>
<proteinExistence type="predicted"/>
<evidence type="ECO:0000313" key="3">
    <source>
        <dbReference type="Proteomes" id="UP000001029"/>
    </source>
</evidence>
<evidence type="ECO:0000313" key="2">
    <source>
        <dbReference type="EMBL" id="ACC98999.1"/>
    </source>
</evidence>
<dbReference type="CDD" id="cd04859">
    <property type="entry name" value="Prim_Pol"/>
    <property type="match status" value="1"/>
</dbReference>
<dbReference type="RefSeq" id="WP_012415614.1">
    <property type="nucleotide sequence ID" value="NC_010644.1"/>
</dbReference>
<evidence type="ECO:0000259" key="1">
    <source>
        <dbReference type="SMART" id="SM00943"/>
    </source>
</evidence>
<dbReference type="HOGENOM" id="CLU_082084_0_0_0"/>
<dbReference type="OrthoDB" id="5453446at2"/>
<dbReference type="EMBL" id="CP001055">
    <property type="protein sequence ID" value="ACC98999.1"/>
    <property type="molecule type" value="Genomic_DNA"/>
</dbReference>
<organism evidence="2 3">
    <name type="scientific">Elusimicrobium minutum (strain Pei191)</name>
    <dbReference type="NCBI Taxonomy" id="445932"/>
    <lineage>
        <taxon>Bacteria</taxon>
        <taxon>Pseudomonadati</taxon>
        <taxon>Elusimicrobiota</taxon>
        <taxon>Elusimicrobia</taxon>
        <taxon>Elusimicrobiales</taxon>
        <taxon>Elusimicrobiaceae</taxon>
        <taxon>Elusimicrobium</taxon>
    </lineage>
</organism>
<keyword evidence="3" id="KW-1185">Reference proteome</keyword>
<gene>
    <name evidence="2" type="ordered locus">Emin_1451</name>
</gene>
<dbReference type="SMART" id="SM00943">
    <property type="entry name" value="Prim-Pol"/>
    <property type="match status" value="1"/>
</dbReference>
<reference evidence="2 3" key="1">
    <citation type="journal article" date="2009" name="Appl. Environ. Microbiol.">
        <title>Genomic analysis of 'Elusimicrobium minutum,' the first cultivated representative of the phylum 'Elusimicrobia' (formerly termite group 1).</title>
        <authorList>
            <person name="Herlemann D.P.R."/>
            <person name="Geissinger O."/>
            <person name="Ikeda-Ohtsubo W."/>
            <person name="Kunin V."/>
            <person name="Sun H."/>
            <person name="Lapidus A."/>
            <person name="Hugenholtz P."/>
            <person name="Brune A."/>
        </authorList>
    </citation>
    <scope>NUCLEOTIDE SEQUENCE [LARGE SCALE GENOMIC DNA]</scope>
    <source>
        <strain evidence="2 3">Pei191</strain>
    </source>
</reference>
<protein>
    <submittedName>
        <fullName evidence="2">Bifunctional DNA primase/polymerase</fullName>
    </submittedName>
</protein>
<sequence>MTIETINPVLAKQLRRGFKVFPVWYPKEKKCACFNASCNCPAKHPMFKGGHKIASSNISQIKNWTTSIKESCNWAVATGKPSNIVVVDIDFRKDGDKSIAPYNLPSTYTVSTGNGFHYYFKLPMQYQYLASKINLLQGVDFKANGGYVIIPPSIHISGAAYKMHNDITIADIPANLLEVILRQVKNNIFREGERNSQLFRIGVGFAYNRSKEKSRLTKYLSVVNEDRCYPPLAFEEVRTLANNIIKTICRRTTAL</sequence>
<feature type="domain" description="DNA primase/polymerase bifunctional N-terminal" evidence="1">
    <location>
        <begin position="10"/>
        <end position="176"/>
    </location>
</feature>
<name>B2KEQ3_ELUMP</name>
<dbReference type="Proteomes" id="UP000001029">
    <property type="component" value="Chromosome"/>
</dbReference>
<dbReference type="SUPFAM" id="SSF56747">
    <property type="entry name" value="Prim-pol domain"/>
    <property type="match status" value="1"/>
</dbReference>
<accession>B2KEQ3</accession>
<dbReference type="InterPro" id="IPR015330">
    <property type="entry name" value="DNA_primase/pol_bifunc_N"/>
</dbReference>
<dbReference type="AlphaFoldDB" id="B2KEQ3"/>